<feature type="domain" description="EAL" evidence="7">
    <location>
        <begin position="504"/>
        <end position="759"/>
    </location>
</feature>
<dbReference type="InterPro" id="IPR001610">
    <property type="entry name" value="PAC"/>
</dbReference>
<organism evidence="9 10">
    <name type="scientific">Phytopseudomonas flavescens</name>
    <dbReference type="NCBI Taxonomy" id="29435"/>
    <lineage>
        <taxon>Bacteria</taxon>
        <taxon>Pseudomonadati</taxon>
        <taxon>Pseudomonadota</taxon>
        <taxon>Gammaproteobacteria</taxon>
        <taxon>Pseudomonadales</taxon>
        <taxon>Pseudomonadaceae</taxon>
        <taxon>Phytopseudomonas</taxon>
    </lineage>
</organism>
<evidence type="ECO:0000313" key="9">
    <source>
        <dbReference type="EMBL" id="SDH51963.1"/>
    </source>
</evidence>
<dbReference type="Pfam" id="PF00990">
    <property type="entry name" value="GGDEF"/>
    <property type="match status" value="1"/>
</dbReference>
<dbReference type="PROSITE" id="PS50113">
    <property type="entry name" value="PAC"/>
    <property type="match status" value="1"/>
</dbReference>
<dbReference type="InterPro" id="IPR000160">
    <property type="entry name" value="GGDEF_dom"/>
</dbReference>
<accession>A0A1G8D363</accession>
<dbReference type="InterPro" id="IPR000014">
    <property type="entry name" value="PAS"/>
</dbReference>
<dbReference type="InterPro" id="IPR001633">
    <property type="entry name" value="EAL_dom"/>
</dbReference>
<dbReference type="NCBIfam" id="TIGR00229">
    <property type="entry name" value="sensory_box"/>
    <property type="match status" value="1"/>
</dbReference>
<comment type="cofactor">
    <cofactor evidence="1">
        <name>Mg(2+)</name>
        <dbReference type="ChEBI" id="CHEBI:18420"/>
    </cofactor>
</comment>
<proteinExistence type="predicted"/>
<dbReference type="InterPro" id="IPR043128">
    <property type="entry name" value="Rev_trsase/Diguanyl_cyclase"/>
</dbReference>
<dbReference type="SMART" id="SM00091">
    <property type="entry name" value="PAS"/>
    <property type="match status" value="1"/>
</dbReference>
<sequence length="784" mass="88073">MAKRMVCHAAHLPPMVWRADFFLAAQRSAMSHEQEFQELLQHLGLGQDEIQQRLQFLDWSLADSARLGRDSASVLPGHGAFLERLYDRLGEFPVPATLIGDSDTVTRLKHSQSDYYRRLWQGPHDQGYVLDRLRVGWVHQTIGLDLKWYLGAYRLYLHEMLHALLGTQPACDTFASLLKAVFFDISLALDTYGAAQRKALEDSEARFARALRGANDGIWDWHIDHDHLYCSERWASMLDLHRDQLGERSASWFSRVHPDDLGGLRLAIDNHLQGRSPSLNHEYRMRRRDNSYLWVLVRGVAEQVAPGERRMAGSQTDISERRQVQEQLQYAARHDPLTGLSNRTRLHELLSQAIRRQGRPGARETALLFIDLDRFKLINDSLGHQVGDQVLVEVARRLQHCLRPGDHLIRFGGDEFVVLLDDLASKQDAESVAQRMLDSLQPPIRVQQHLLVVSASIGIATLDDSTPGMDALQAADLALYRAKAAGKAQFAHYSKELQNQAQQKLLLQNALNQALARNEFSLCYQPICRIDRERPQLVGVEALLRWQHQGLTISPMEFIPGLEESGAILSVGDWVLEQACRQVRAWQVNGQARLRCSVNLSSRQLQQGDFADRVQCILHKTGLPAASLVLEITESQLMEDSAQTLACLRELAALGVQLALDDFGTGYSSLGYLKRFPLHILKVDKSFICGTPRDPDSRVISRAIIGLGLSLGLEVVAEGVEDTSHLDFLRLEHCRLAQGFWFSRPRSAPDMQRLLDGEDSFEGLAALLPSSIAADWLGTAKPGG</sequence>
<feature type="domain" description="PAS" evidence="5">
    <location>
        <begin position="203"/>
        <end position="275"/>
    </location>
</feature>
<dbReference type="Pfam" id="PF08447">
    <property type="entry name" value="PAS_3"/>
    <property type="match status" value="1"/>
</dbReference>
<name>A0A1G8D363_9GAMM</name>
<dbReference type="Proteomes" id="UP000198606">
    <property type="component" value="Unassembled WGS sequence"/>
</dbReference>
<dbReference type="PROSITE" id="PS50887">
    <property type="entry name" value="GGDEF"/>
    <property type="match status" value="1"/>
</dbReference>
<dbReference type="Gene3D" id="3.30.450.20">
    <property type="entry name" value="PAS domain"/>
    <property type="match status" value="1"/>
</dbReference>
<evidence type="ECO:0000256" key="4">
    <source>
        <dbReference type="ARBA" id="ARBA00029839"/>
    </source>
</evidence>
<dbReference type="PROSITE" id="PS50883">
    <property type="entry name" value="EAL"/>
    <property type="match status" value="1"/>
</dbReference>
<dbReference type="InterPro" id="IPR009050">
    <property type="entry name" value="Globin-like_sf"/>
</dbReference>
<dbReference type="Gene3D" id="3.30.70.270">
    <property type="match status" value="1"/>
</dbReference>
<dbReference type="PANTHER" id="PTHR44757">
    <property type="entry name" value="DIGUANYLATE CYCLASE DGCP"/>
    <property type="match status" value="1"/>
</dbReference>
<dbReference type="Pfam" id="PF00563">
    <property type="entry name" value="EAL"/>
    <property type="match status" value="1"/>
</dbReference>
<feature type="domain" description="GGDEF" evidence="8">
    <location>
        <begin position="363"/>
        <end position="495"/>
    </location>
</feature>
<dbReference type="SMART" id="SM00086">
    <property type="entry name" value="PAC"/>
    <property type="match status" value="1"/>
</dbReference>
<gene>
    <name evidence="9" type="ORF">SAMN05216588_105115</name>
</gene>
<dbReference type="CDD" id="cd00130">
    <property type="entry name" value="PAS"/>
    <property type="match status" value="1"/>
</dbReference>
<evidence type="ECO:0000259" key="5">
    <source>
        <dbReference type="PROSITE" id="PS50112"/>
    </source>
</evidence>
<dbReference type="SUPFAM" id="SSF55785">
    <property type="entry name" value="PYP-like sensor domain (PAS domain)"/>
    <property type="match status" value="1"/>
</dbReference>
<protein>
    <recommendedName>
        <fullName evidence="3">Diguanylate cyclase DosC</fullName>
    </recommendedName>
    <alternativeName>
        <fullName evidence="4">Direct oxygen-sensing cyclase</fullName>
    </alternativeName>
</protein>
<dbReference type="CDD" id="cd01948">
    <property type="entry name" value="EAL"/>
    <property type="match status" value="1"/>
</dbReference>
<evidence type="ECO:0000259" key="6">
    <source>
        <dbReference type="PROSITE" id="PS50113"/>
    </source>
</evidence>
<evidence type="ECO:0000256" key="1">
    <source>
        <dbReference type="ARBA" id="ARBA00001946"/>
    </source>
</evidence>
<dbReference type="InterPro" id="IPR013655">
    <property type="entry name" value="PAS_fold_3"/>
</dbReference>
<evidence type="ECO:0000256" key="2">
    <source>
        <dbReference type="ARBA" id="ARBA00004533"/>
    </source>
</evidence>
<dbReference type="InterPro" id="IPR052155">
    <property type="entry name" value="Biofilm_reg_signaling"/>
</dbReference>
<dbReference type="InterPro" id="IPR000700">
    <property type="entry name" value="PAS-assoc_C"/>
</dbReference>
<dbReference type="Pfam" id="PF11563">
    <property type="entry name" value="Protoglobin"/>
    <property type="match status" value="1"/>
</dbReference>
<dbReference type="NCBIfam" id="TIGR00254">
    <property type="entry name" value="GGDEF"/>
    <property type="match status" value="1"/>
</dbReference>
<dbReference type="InterPro" id="IPR035919">
    <property type="entry name" value="EAL_sf"/>
</dbReference>
<dbReference type="SUPFAM" id="SSF141868">
    <property type="entry name" value="EAL domain-like"/>
    <property type="match status" value="1"/>
</dbReference>
<dbReference type="FunFam" id="3.30.70.270:FF:000001">
    <property type="entry name" value="Diguanylate cyclase domain protein"/>
    <property type="match status" value="1"/>
</dbReference>
<dbReference type="GO" id="GO:0019825">
    <property type="term" value="F:oxygen binding"/>
    <property type="evidence" value="ECO:0007669"/>
    <property type="project" value="InterPro"/>
</dbReference>
<dbReference type="InterPro" id="IPR044398">
    <property type="entry name" value="Globin-sensor_dom"/>
</dbReference>
<evidence type="ECO:0000259" key="7">
    <source>
        <dbReference type="PROSITE" id="PS50883"/>
    </source>
</evidence>
<dbReference type="InterPro" id="IPR035965">
    <property type="entry name" value="PAS-like_dom_sf"/>
</dbReference>
<reference evidence="9 10" key="1">
    <citation type="submission" date="2016-10" db="EMBL/GenBank/DDBJ databases">
        <authorList>
            <person name="de Groot N.N."/>
        </authorList>
    </citation>
    <scope>NUCLEOTIDE SEQUENCE [LARGE SCALE GENOMIC DNA]</scope>
    <source>
        <strain evidence="9 10">LMG 18387</strain>
    </source>
</reference>
<dbReference type="InterPro" id="IPR012292">
    <property type="entry name" value="Globin/Proto"/>
</dbReference>
<dbReference type="GO" id="GO:0003824">
    <property type="term" value="F:catalytic activity"/>
    <property type="evidence" value="ECO:0007669"/>
    <property type="project" value="UniProtKB-ARBA"/>
</dbReference>
<dbReference type="Gene3D" id="1.10.490.10">
    <property type="entry name" value="Globins"/>
    <property type="match status" value="1"/>
</dbReference>
<dbReference type="PANTHER" id="PTHR44757:SF2">
    <property type="entry name" value="BIOFILM ARCHITECTURE MAINTENANCE PROTEIN MBAA"/>
    <property type="match status" value="1"/>
</dbReference>
<dbReference type="SUPFAM" id="SSF55073">
    <property type="entry name" value="Nucleotide cyclase"/>
    <property type="match status" value="1"/>
</dbReference>
<dbReference type="PROSITE" id="PS50112">
    <property type="entry name" value="PAS"/>
    <property type="match status" value="1"/>
</dbReference>
<dbReference type="GO" id="GO:0005886">
    <property type="term" value="C:plasma membrane"/>
    <property type="evidence" value="ECO:0007669"/>
    <property type="project" value="UniProtKB-SubCell"/>
</dbReference>
<evidence type="ECO:0000313" key="10">
    <source>
        <dbReference type="Proteomes" id="UP000198606"/>
    </source>
</evidence>
<dbReference type="AlphaFoldDB" id="A0A1G8D363"/>
<dbReference type="SUPFAM" id="SSF46458">
    <property type="entry name" value="Globin-like"/>
    <property type="match status" value="1"/>
</dbReference>
<dbReference type="InterPro" id="IPR029787">
    <property type="entry name" value="Nucleotide_cyclase"/>
</dbReference>
<dbReference type="EMBL" id="FNDG01000005">
    <property type="protein sequence ID" value="SDH51963.1"/>
    <property type="molecule type" value="Genomic_DNA"/>
</dbReference>
<evidence type="ECO:0000259" key="8">
    <source>
        <dbReference type="PROSITE" id="PS50887"/>
    </source>
</evidence>
<dbReference type="SMART" id="SM00052">
    <property type="entry name" value="EAL"/>
    <property type="match status" value="1"/>
</dbReference>
<dbReference type="CDD" id="cd01949">
    <property type="entry name" value="GGDEF"/>
    <property type="match status" value="1"/>
</dbReference>
<dbReference type="SMART" id="SM00267">
    <property type="entry name" value="GGDEF"/>
    <property type="match status" value="1"/>
</dbReference>
<evidence type="ECO:0000256" key="3">
    <source>
        <dbReference type="ARBA" id="ARBA00015125"/>
    </source>
</evidence>
<feature type="domain" description="PAC" evidence="6">
    <location>
        <begin position="279"/>
        <end position="330"/>
    </location>
</feature>
<dbReference type="Gene3D" id="3.20.20.450">
    <property type="entry name" value="EAL domain"/>
    <property type="match status" value="1"/>
</dbReference>
<comment type="subcellular location">
    <subcellularLocation>
        <location evidence="2">Cell inner membrane</location>
    </subcellularLocation>
</comment>
<dbReference type="GO" id="GO:0020037">
    <property type="term" value="F:heme binding"/>
    <property type="evidence" value="ECO:0007669"/>
    <property type="project" value="InterPro"/>
</dbReference>
<dbReference type="STRING" id="29435.SAMN05216588_105115"/>